<dbReference type="CDD" id="cd20135">
    <property type="entry name" value="MBT_L3MBTL3_rpt2"/>
    <property type="match status" value="1"/>
</dbReference>
<feature type="domain" description="SAM" evidence="13">
    <location>
        <begin position="918"/>
        <end position="982"/>
    </location>
</feature>
<evidence type="ECO:0000256" key="4">
    <source>
        <dbReference type="ARBA" id="ARBA00022771"/>
    </source>
</evidence>
<evidence type="ECO:0000256" key="2">
    <source>
        <dbReference type="ARBA" id="ARBA00022723"/>
    </source>
</evidence>
<dbReference type="SMART" id="SM00454">
    <property type="entry name" value="SAM"/>
    <property type="match status" value="1"/>
</dbReference>
<sequence>MLTCARSPGPYLSGLLERRRKRENLGGTCIMNESASSGNGQEFDVFSAMDWKDGIGTLPGSDLKFRVNEFGALEVITDETEMESVKKATATTTWMVPTAQEAFSEKTGIPTRLKETAKMDGLVFCENCYRYGTIEEFVPEGKFCSQKCAQQVKIKEPKEEKPSVECNGEDDSKSIRKRKAKLPLKEEPRDNGEKKENPDEAEDKPEGRILRVSQRARRKRKGEITVLKQTVPSKGRQAWCWASYLEEEKAVAVPTKLFKEYQSFPYNKNGFKVGMKLEGVDPEHQSIYCVLTVSEVCGYRIRLHFDGYPDCYDFWVNADSSDIHPVGWCEKTGHKLHPPKERDLGVLVGSRLNESAACPGSREGKPHLGCIKHSITSRSKEAIILLYSVLVRPHLQYRVQFWAPQFKTDVKVPECVQRATKLAKGLEGMSYEERLRTLGLSSLERRRPRGDLIALYSFLRREVEREVLSSPWDLGIGRMGMVQSCTRGGYKEEEFSWPSYLKACKAQAAPKSLFENQNATVIPSGFRVGMKLEAVDKKNPTFICVATVTDMVDNRFLVHFDNWDESYDYWCEAASPHIHPVGWCKEHKRTLITPPDYPHAKHFSWEKYLEETSSLPAPARAFKVKPSHGFQKNMKLEVVDKRNPVFIRVATIVDTDDYRIKVHFDGWDSIYDYWTEVDSPDIHPAGWCTKTGHPLQPPLSPLELVEALEHGGCPTAGCKGVGHIKRARHIGHHSALSCPYSEMNLNKESLLPDRLSGEMPAASPVPRNRKMEASERSTSPVINDRKCPSPGHVGVKSSAHNRLSGKTVPEATKQEDAESQSPCKKPLLCDVKEKKAPGGVLQTKDSIKNKECEEETENKLLVSNEIKDVEEPSTQRLLSQPVIVSSKLQIPGLPLRWEQQSKLLPSVAGIPASKVSKWSTDEVSEFIRSLPGCEEHGKVFKDEQIDGEAFLLMTQSDIVKIMSIKLGPALKIFNSILMFKAAEKNSHNEL</sequence>
<evidence type="ECO:0000256" key="11">
    <source>
        <dbReference type="PROSITE-ProRule" id="PRU01143"/>
    </source>
</evidence>
<evidence type="ECO:0000256" key="8">
    <source>
        <dbReference type="ARBA" id="ARBA00023163"/>
    </source>
</evidence>
<dbReference type="PANTHER" id="PTHR12247">
    <property type="entry name" value="POLYCOMB GROUP PROTEIN"/>
    <property type="match status" value="1"/>
</dbReference>
<dbReference type="GO" id="GO:0008270">
    <property type="term" value="F:zinc ion binding"/>
    <property type="evidence" value="ECO:0007669"/>
    <property type="project" value="UniProtKB-KW"/>
</dbReference>
<comment type="subcellular location">
    <subcellularLocation>
        <location evidence="1">Nucleus</location>
    </subcellularLocation>
</comment>
<dbReference type="InterPro" id="IPR002515">
    <property type="entry name" value="Znf_C2H2C"/>
</dbReference>
<dbReference type="FunFam" id="1.10.150.50:FF:000035">
    <property type="entry name" value="lethal(3)malignant brain tumor-like protein 3 isoform X2"/>
    <property type="match status" value="1"/>
</dbReference>
<dbReference type="FunFam" id="2.30.30.140:FF:000007">
    <property type="entry name" value="Lethal(3)malignant brain tumor-like protein 1"/>
    <property type="match status" value="1"/>
</dbReference>
<evidence type="ECO:0000256" key="5">
    <source>
        <dbReference type="ARBA" id="ARBA00022833"/>
    </source>
</evidence>
<dbReference type="Gene3D" id="1.10.150.50">
    <property type="entry name" value="Transcription Factor, Ets-1"/>
    <property type="match status" value="1"/>
</dbReference>
<dbReference type="PROSITE" id="PS51079">
    <property type="entry name" value="MBT"/>
    <property type="match status" value="3"/>
</dbReference>
<dbReference type="Proteomes" id="UP001333110">
    <property type="component" value="Unassembled WGS sequence"/>
</dbReference>
<evidence type="ECO:0000259" key="13">
    <source>
        <dbReference type="PROSITE" id="PS50105"/>
    </source>
</evidence>
<dbReference type="Pfam" id="PF02820">
    <property type="entry name" value="MBT"/>
    <property type="match status" value="3"/>
</dbReference>
<keyword evidence="3" id="KW-0677">Repeat</keyword>
<keyword evidence="15" id="KW-1185">Reference proteome</keyword>
<keyword evidence="7" id="KW-0805">Transcription regulation</keyword>
<dbReference type="AlphaFoldDB" id="A0AAN7NHV3"/>
<feature type="region of interest" description="Disordered" evidence="12">
    <location>
        <begin position="156"/>
        <end position="217"/>
    </location>
</feature>
<evidence type="ECO:0000256" key="3">
    <source>
        <dbReference type="ARBA" id="ARBA00022737"/>
    </source>
</evidence>
<dbReference type="PANTHER" id="PTHR12247:SF72">
    <property type="entry name" value="LETHAL(3)MALIGNANT BRAIN TUMOR-LIKE PROTEIN 3"/>
    <property type="match status" value="1"/>
</dbReference>
<feature type="repeat" description="MBT" evidence="10">
    <location>
        <begin position="603"/>
        <end position="698"/>
    </location>
</feature>
<dbReference type="InterPro" id="IPR036060">
    <property type="entry name" value="Znf_C2H2C_sf"/>
</dbReference>
<dbReference type="GO" id="GO:0003682">
    <property type="term" value="F:chromatin binding"/>
    <property type="evidence" value="ECO:0007669"/>
    <property type="project" value="TreeGrafter"/>
</dbReference>
<evidence type="ECO:0000256" key="12">
    <source>
        <dbReference type="SAM" id="MobiDB-lite"/>
    </source>
</evidence>
<dbReference type="GO" id="GO:0042393">
    <property type="term" value="F:histone binding"/>
    <property type="evidence" value="ECO:0007669"/>
    <property type="project" value="TreeGrafter"/>
</dbReference>
<feature type="compositionally biased region" description="Basic and acidic residues" evidence="12">
    <location>
        <begin position="183"/>
        <end position="209"/>
    </location>
</feature>
<dbReference type="SUPFAM" id="SSF103637">
    <property type="entry name" value="CCHHC domain"/>
    <property type="match status" value="1"/>
</dbReference>
<dbReference type="PROSITE" id="PS51802">
    <property type="entry name" value="ZF_CCHHC"/>
    <property type="match status" value="1"/>
</dbReference>
<gene>
    <name evidence="14" type="ORF">QYF61_019664</name>
</gene>
<evidence type="ECO:0000313" key="14">
    <source>
        <dbReference type="EMBL" id="KAK4824814.1"/>
    </source>
</evidence>
<accession>A0AAN7NHV3</accession>
<dbReference type="PROSITE" id="PS50105">
    <property type="entry name" value="SAM_DOMAIN"/>
    <property type="match status" value="1"/>
</dbReference>
<dbReference type="EMBL" id="JAUNZN010000003">
    <property type="protein sequence ID" value="KAK4824814.1"/>
    <property type="molecule type" value="Genomic_DNA"/>
</dbReference>
<dbReference type="InterPro" id="IPR013761">
    <property type="entry name" value="SAM/pointed_sf"/>
</dbReference>
<evidence type="ECO:0000256" key="1">
    <source>
        <dbReference type="ARBA" id="ARBA00004123"/>
    </source>
</evidence>
<dbReference type="GO" id="GO:0005634">
    <property type="term" value="C:nucleus"/>
    <property type="evidence" value="ECO:0007669"/>
    <property type="project" value="UniProtKB-SubCell"/>
</dbReference>
<keyword evidence="8" id="KW-0804">Transcription</keyword>
<dbReference type="Pfam" id="PF00536">
    <property type="entry name" value="SAM_1"/>
    <property type="match status" value="1"/>
</dbReference>
<dbReference type="GO" id="GO:0006325">
    <property type="term" value="P:chromatin organization"/>
    <property type="evidence" value="ECO:0007669"/>
    <property type="project" value="UniProtKB-KW"/>
</dbReference>
<evidence type="ECO:0000256" key="7">
    <source>
        <dbReference type="ARBA" id="ARBA00023015"/>
    </source>
</evidence>
<dbReference type="SUPFAM" id="SSF63748">
    <property type="entry name" value="Tudor/PWWP/MBT"/>
    <property type="match status" value="3"/>
</dbReference>
<name>A0AAN7NHV3_MYCAM</name>
<keyword evidence="9" id="KW-0539">Nucleus</keyword>
<dbReference type="SUPFAM" id="SSF47769">
    <property type="entry name" value="SAM/Pointed domain"/>
    <property type="match status" value="1"/>
</dbReference>
<dbReference type="InterPro" id="IPR001660">
    <property type="entry name" value="SAM"/>
</dbReference>
<dbReference type="InterPro" id="IPR004092">
    <property type="entry name" value="Mbt"/>
</dbReference>
<dbReference type="SMART" id="SM00561">
    <property type="entry name" value="MBT"/>
    <property type="match status" value="3"/>
</dbReference>
<evidence type="ECO:0000256" key="10">
    <source>
        <dbReference type="PROSITE-ProRule" id="PRU00459"/>
    </source>
</evidence>
<dbReference type="CDD" id="cd20138">
    <property type="entry name" value="MBT_L3MBTL3_rpt3"/>
    <property type="match status" value="1"/>
</dbReference>
<dbReference type="Gene3D" id="3.30.60.160">
    <property type="match status" value="1"/>
</dbReference>
<keyword evidence="5" id="KW-0862">Zinc</keyword>
<dbReference type="Gene3D" id="2.30.30.140">
    <property type="match status" value="3"/>
</dbReference>
<proteinExistence type="predicted"/>
<evidence type="ECO:0000313" key="15">
    <source>
        <dbReference type="Proteomes" id="UP001333110"/>
    </source>
</evidence>
<organism evidence="14 15">
    <name type="scientific">Mycteria americana</name>
    <name type="common">Wood stork</name>
    <dbReference type="NCBI Taxonomy" id="33587"/>
    <lineage>
        <taxon>Eukaryota</taxon>
        <taxon>Metazoa</taxon>
        <taxon>Chordata</taxon>
        <taxon>Craniata</taxon>
        <taxon>Vertebrata</taxon>
        <taxon>Euteleostomi</taxon>
        <taxon>Archelosauria</taxon>
        <taxon>Archosauria</taxon>
        <taxon>Dinosauria</taxon>
        <taxon>Saurischia</taxon>
        <taxon>Theropoda</taxon>
        <taxon>Coelurosauria</taxon>
        <taxon>Aves</taxon>
        <taxon>Neognathae</taxon>
        <taxon>Neoaves</taxon>
        <taxon>Aequornithes</taxon>
        <taxon>Ciconiiformes</taxon>
        <taxon>Ciconiidae</taxon>
        <taxon>Mycteria</taxon>
    </lineage>
</organism>
<keyword evidence="6" id="KW-0156">Chromatin regulator</keyword>
<protein>
    <recommendedName>
        <fullName evidence="13">SAM domain-containing protein</fullName>
    </recommendedName>
</protein>
<dbReference type="GO" id="GO:2000058">
    <property type="term" value="P:regulation of ubiquitin-dependent protein catabolic process"/>
    <property type="evidence" value="ECO:0007669"/>
    <property type="project" value="UniProtKB-ARBA"/>
</dbReference>
<evidence type="ECO:0000256" key="9">
    <source>
        <dbReference type="ARBA" id="ARBA00023242"/>
    </source>
</evidence>
<reference evidence="14 15" key="1">
    <citation type="journal article" date="2023" name="J. Hered.">
        <title>Chromosome-level genome of the wood stork (Mycteria americana) provides insight into avian chromosome evolution.</title>
        <authorList>
            <person name="Flamio R. Jr."/>
            <person name="Ramstad K.M."/>
        </authorList>
    </citation>
    <scope>NUCLEOTIDE SEQUENCE [LARGE SCALE GENOMIC DNA]</scope>
    <source>
        <strain evidence="14">JAX WOST 10</strain>
    </source>
</reference>
<feature type="region of interest" description="Disordered" evidence="12">
    <location>
        <begin position="754"/>
        <end position="822"/>
    </location>
</feature>
<comment type="caution">
    <text evidence="14">The sequence shown here is derived from an EMBL/GenBank/DDBJ whole genome shotgun (WGS) entry which is preliminary data.</text>
</comment>
<dbReference type="InterPro" id="IPR050548">
    <property type="entry name" value="PcG_chromatin_remod_factors"/>
</dbReference>
<dbReference type="GO" id="GO:0045892">
    <property type="term" value="P:negative regulation of DNA-templated transcription"/>
    <property type="evidence" value="ECO:0007669"/>
    <property type="project" value="TreeGrafter"/>
</dbReference>
<evidence type="ECO:0000256" key="6">
    <source>
        <dbReference type="ARBA" id="ARBA00022853"/>
    </source>
</evidence>
<dbReference type="Pfam" id="PF01530">
    <property type="entry name" value="zf-C2HC"/>
    <property type="match status" value="1"/>
</dbReference>
<keyword evidence="4 11" id="KW-0863">Zinc-finger</keyword>
<feature type="repeat" description="MBT" evidence="10">
    <location>
        <begin position="495"/>
        <end position="594"/>
    </location>
</feature>
<feature type="repeat" description="MBT" evidence="10">
    <location>
        <begin position="239"/>
        <end position="339"/>
    </location>
</feature>
<keyword evidence="2" id="KW-0479">Metal-binding</keyword>
<dbReference type="CDD" id="cd09582">
    <property type="entry name" value="SAM_Scm-like-3MBT3_4"/>
    <property type="match status" value="1"/>
</dbReference>
<dbReference type="InterPro" id="IPR038603">
    <property type="entry name" value="Znf_FCS_sf"/>
</dbReference>